<evidence type="ECO:0000313" key="3">
    <source>
        <dbReference type="Proteomes" id="UP000653493"/>
    </source>
</evidence>
<gene>
    <name evidence="2" type="ORF">GCM10010238_54810</name>
</gene>
<accession>A0A918GTG1</accession>
<comment type="caution">
    <text evidence="2">The sequence shown here is derived from an EMBL/GenBank/DDBJ whole genome shotgun (WGS) entry which is preliminary data.</text>
</comment>
<dbReference type="PANTHER" id="PTHR40086">
    <property type="entry name" value="PHOSPHOTRANSFERASE YTMP-RELATED"/>
    <property type="match status" value="1"/>
</dbReference>
<feature type="domain" description="Aminoglycoside phosphotransferase" evidence="1">
    <location>
        <begin position="51"/>
        <end position="274"/>
    </location>
</feature>
<dbReference type="AlphaFoldDB" id="A0A918GTG1"/>
<keyword evidence="3" id="KW-1185">Reference proteome</keyword>
<dbReference type="InterPro" id="IPR011009">
    <property type="entry name" value="Kinase-like_dom_sf"/>
</dbReference>
<reference evidence="2" key="1">
    <citation type="journal article" date="2014" name="Int. J. Syst. Evol. Microbiol.">
        <title>Complete genome sequence of Corynebacterium casei LMG S-19264T (=DSM 44701T), isolated from a smear-ripened cheese.</title>
        <authorList>
            <consortium name="US DOE Joint Genome Institute (JGI-PGF)"/>
            <person name="Walter F."/>
            <person name="Albersmeier A."/>
            <person name="Kalinowski J."/>
            <person name="Ruckert C."/>
        </authorList>
    </citation>
    <scope>NUCLEOTIDE SEQUENCE</scope>
    <source>
        <strain evidence="2">JCM 4234</strain>
    </source>
</reference>
<feature type="domain" description="Aminoglycoside phosphotransferase" evidence="1">
    <location>
        <begin position="412"/>
        <end position="642"/>
    </location>
</feature>
<dbReference type="InterPro" id="IPR002575">
    <property type="entry name" value="Aminoglycoside_PTrfase"/>
</dbReference>
<name>A0A918GTG1_STRGD</name>
<reference evidence="2" key="2">
    <citation type="submission" date="2020-09" db="EMBL/GenBank/DDBJ databases">
        <authorList>
            <person name="Sun Q."/>
            <person name="Ohkuma M."/>
        </authorList>
    </citation>
    <scope>NUCLEOTIDE SEQUENCE</scope>
    <source>
        <strain evidence="2">JCM 4234</strain>
    </source>
</reference>
<sequence length="720" mass="78892">MVVPVPPPDPLRDLVRLAVARGTPFQGHHHRNYVVPLPDGPARLLGRVAGEPVVVRVRRAGALPAVIRTWRDEAAVLDALRGLLPVPVCLAAGADFAVHSHVGGGSLAARCPDGKPVDRPLVEALAGLLAATTRVRRAALPPLPPAWPRNGTDGQGFLRTLASCADVQVGQANAAEFGGLFAALGVPEDALRGLAERTPALTRRPFGLLHTDLHRANVIVSDGPDGPRLTCVGWELATWGDPLHDLATHLVRMRYPADQWPEVTEAWGAAMERLRPAAAHGLGRDLRHYLAFERAQSVYPDVMRAARSLQESFTEERLAAAERAVRGALEAGAGPLRLGRVPRGPEVERALYRWWASRPDTAVRRSAGRVHPWLRDRRVPERDDFPDAAVRQALLLEGAAPAHRVFKGTAHLNTVVRVPGTAAPVVVRRKLPVDRRRERGILSEHQVLRAIERARAGVAAPRVLALGESGAGGPFAIHTYAGPRDADRPPGHPVDGLLPHEADGLVDQLRALTRVDYRQLDPVAGRSGFHARLVEQLGTLVAELPAESLSLARRLGLPDADRLRRVLSRQTVGERRPALLHGDLNPWNLVRRDDDLALTLIDWELAVVGDPLYDLVRHLHLTPTRPEIRTRMFRRWERVLPPEHTRGWREDWRTYRRLEAVRSAYIDLDRLVTGASLDAPNVRRAADSYAVTLAMAAGALGLPVRRLGTGLRGRLRTLAP</sequence>
<dbReference type="Pfam" id="PF01636">
    <property type="entry name" value="APH"/>
    <property type="match status" value="2"/>
</dbReference>
<dbReference type="Proteomes" id="UP000653493">
    <property type="component" value="Unassembled WGS sequence"/>
</dbReference>
<evidence type="ECO:0000313" key="2">
    <source>
        <dbReference type="EMBL" id="GGS58572.1"/>
    </source>
</evidence>
<protein>
    <recommendedName>
        <fullName evidence="1">Aminoglycoside phosphotransferase domain-containing protein</fullName>
    </recommendedName>
</protein>
<proteinExistence type="predicted"/>
<dbReference type="EMBL" id="BMSL01000022">
    <property type="protein sequence ID" value="GGS58572.1"/>
    <property type="molecule type" value="Genomic_DNA"/>
</dbReference>
<dbReference type="Gene3D" id="3.90.1200.10">
    <property type="match status" value="2"/>
</dbReference>
<dbReference type="PANTHER" id="PTHR40086:SF1">
    <property type="entry name" value="CELL CYCLE REGULATOR CCRZ"/>
    <property type="match status" value="1"/>
</dbReference>
<organism evidence="2 3">
    <name type="scientific">Streptomyces griseoviridis</name>
    <dbReference type="NCBI Taxonomy" id="45398"/>
    <lineage>
        <taxon>Bacteria</taxon>
        <taxon>Bacillati</taxon>
        <taxon>Actinomycetota</taxon>
        <taxon>Actinomycetes</taxon>
        <taxon>Kitasatosporales</taxon>
        <taxon>Streptomycetaceae</taxon>
        <taxon>Streptomyces</taxon>
    </lineage>
</organism>
<dbReference type="InterPro" id="IPR052077">
    <property type="entry name" value="CcrZ_PhaseVar_Mediator"/>
</dbReference>
<evidence type="ECO:0000259" key="1">
    <source>
        <dbReference type="Pfam" id="PF01636"/>
    </source>
</evidence>
<dbReference type="SUPFAM" id="SSF56112">
    <property type="entry name" value="Protein kinase-like (PK-like)"/>
    <property type="match status" value="2"/>
</dbReference>